<name>A0A2S8R6L2_9FIRM</name>
<dbReference type="AlphaFoldDB" id="A0A2S8R6L2"/>
<dbReference type="RefSeq" id="WP_105367359.1">
    <property type="nucleotide sequence ID" value="NZ_NEMB01000003.1"/>
</dbReference>
<evidence type="ECO:0000313" key="1">
    <source>
        <dbReference type="EMBL" id="PQQ65426.1"/>
    </source>
</evidence>
<accession>A0A2S8R6L2</accession>
<sequence length="70" mass="8044">METNRFEGYFDCPSSDGSINDRYIVGYTFFAKGEPGYLLGTVSSNDQEERYIEEVTKTVDDMIKTLRDVE</sequence>
<organism evidence="1 2">
    <name type="scientific">Acetivibrio saccincola</name>
    <dbReference type="NCBI Taxonomy" id="1677857"/>
    <lineage>
        <taxon>Bacteria</taxon>
        <taxon>Bacillati</taxon>
        <taxon>Bacillota</taxon>
        <taxon>Clostridia</taxon>
        <taxon>Eubacteriales</taxon>
        <taxon>Oscillospiraceae</taxon>
        <taxon>Acetivibrio</taxon>
    </lineage>
</organism>
<gene>
    <name evidence="1" type="ORF">B9R14_00640</name>
</gene>
<comment type="caution">
    <text evidence="1">The sequence shown here is derived from an EMBL/GenBank/DDBJ whole genome shotgun (WGS) entry which is preliminary data.</text>
</comment>
<dbReference type="EMBL" id="NEMB01000003">
    <property type="protein sequence ID" value="PQQ65426.1"/>
    <property type="molecule type" value="Genomic_DNA"/>
</dbReference>
<reference evidence="1 2" key="1">
    <citation type="journal article" date="2018" name="Syst. Appl. Microbiol.">
        <title>Characterization and high-quality draft genome sequence of Herbivorax saccincola A7, an anaerobic, alkaliphilic, thermophilic, cellulolytic, and xylanolytic bacterium.</title>
        <authorList>
            <person name="Aikawa S."/>
            <person name="Baramee S."/>
            <person name="Sermsathanaswadi J."/>
            <person name="Thianheng P."/>
            <person name="Tachaapaikoon C."/>
            <person name="Shikata A."/>
            <person name="Waeonukul R."/>
            <person name="Pason P."/>
            <person name="Ratanakhanokchai K."/>
            <person name="Kosugi A."/>
        </authorList>
    </citation>
    <scope>NUCLEOTIDE SEQUENCE [LARGE SCALE GENOMIC DNA]</scope>
    <source>
        <strain evidence="1 2">A7</strain>
    </source>
</reference>
<evidence type="ECO:0000313" key="2">
    <source>
        <dbReference type="Proteomes" id="UP000239720"/>
    </source>
</evidence>
<protein>
    <submittedName>
        <fullName evidence="1">Uncharacterized protein</fullName>
    </submittedName>
</protein>
<dbReference type="Proteomes" id="UP000239720">
    <property type="component" value="Unassembled WGS sequence"/>
</dbReference>
<proteinExistence type="predicted"/>